<dbReference type="GO" id="GO:0005737">
    <property type="term" value="C:cytoplasm"/>
    <property type="evidence" value="ECO:0007669"/>
    <property type="project" value="UniProtKB-SubCell"/>
</dbReference>
<comment type="function">
    <text evidence="5">S-adenosyl-L-methionine-dependent protein-lysine N-methyltransferase that mono- and dimethylates elongation factor 1-alpha at 'Lys-316'. May play a role in intracellular transport.</text>
</comment>
<dbReference type="AlphaFoldDB" id="A0A9P7UPX5"/>
<proteinExistence type="inferred from homology"/>
<dbReference type="InterPro" id="IPR026635">
    <property type="entry name" value="Efm4/METTL10"/>
</dbReference>
<keyword evidence="8" id="KW-1185">Reference proteome</keyword>
<protein>
    <recommendedName>
        <fullName evidence="5">Protein-lysine N-methyltransferase EFM4</fullName>
        <ecNumber evidence="5">2.1.1.-</ecNumber>
    </recommendedName>
    <alternativeName>
        <fullName evidence="5">Elongation factor methyltransferase 4</fullName>
    </alternativeName>
</protein>
<dbReference type="PANTHER" id="PTHR12843">
    <property type="entry name" value="PROTEIN-LYSINE N-METHYLTRANSFERASE METTL10"/>
    <property type="match status" value="1"/>
</dbReference>
<dbReference type="PANTHER" id="PTHR12843:SF5">
    <property type="entry name" value="EEF1A LYSINE METHYLTRANSFERASE 2"/>
    <property type="match status" value="1"/>
</dbReference>
<evidence type="ECO:0000313" key="7">
    <source>
        <dbReference type="EMBL" id="KAG7089480.1"/>
    </source>
</evidence>
<keyword evidence="2 5" id="KW-0489">Methyltransferase</keyword>
<feature type="domain" description="Methyltransferase" evidence="6">
    <location>
        <begin position="63"/>
        <end position="198"/>
    </location>
</feature>
<reference evidence="7" key="1">
    <citation type="journal article" date="2021" name="Genome Biol. Evol.">
        <title>The assembled and annotated genome of the fairy-ring fungus Marasmius oreades.</title>
        <authorList>
            <person name="Hiltunen M."/>
            <person name="Ament-Velasquez S.L."/>
            <person name="Johannesson H."/>
        </authorList>
    </citation>
    <scope>NUCLEOTIDE SEQUENCE</scope>
    <source>
        <strain evidence="7">03SP1</strain>
    </source>
</reference>
<accession>A0A9P7UPX5</accession>
<name>A0A9P7UPX5_9AGAR</name>
<gene>
    <name evidence="5" type="primary">EFM4</name>
    <name evidence="7" type="ORF">E1B28_011161</name>
</gene>
<evidence type="ECO:0000259" key="6">
    <source>
        <dbReference type="Pfam" id="PF13847"/>
    </source>
</evidence>
<dbReference type="Proteomes" id="UP001049176">
    <property type="component" value="Chromosome 7"/>
</dbReference>
<evidence type="ECO:0000256" key="5">
    <source>
        <dbReference type="HAMAP-Rule" id="MF_03188"/>
    </source>
</evidence>
<comment type="subcellular location">
    <subcellularLocation>
        <location evidence="5">Cytoplasm</location>
    </subcellularLocation>
</comment>
<keyword evidence="5" id="KW-0813">Transport</keyword>
<dbReference type="Gene3D" id="3.40.50.150">
    <property type="entry name" value="Vaccinia Virus protein VP39"/>
    <property type="match status" value="1"/>
</dbReference>
<dbReference type="Pfam" id="PF13847">
    <property type="entry name" value="Methyltransf_31"/>
    <property type="match status" value="1"/>
</dbReference>
<dbReference type="CDD" id="cd02440">
    <property type="entry name" value="AdoMet_MTases"/>
    <property type="match status" value="1"/>
</dbReference>
<sequence length="233" mass="25586">MSGLDLQPTKLGNKEHWDDVYKGEIANFEEIGDEGEIWFGVESVEKMVSWVMENTPPSSDPFVLEVGSGNGTLILALLEKNYLAQNLAGIDYSADAVKLSKLVAAAKEADVVTFSACDFLYEDPPHLPHMDPTKTDVWDLLLDKGTYDAIALGNKDEQGHSPAIHYPSRAARLIRPGGFFLITSCNFTEEELKVNFISEATGFKHHSRIQHPTFTFGGKSGSVCCSVAFQKAN</sequence>
<dbReference type="InterPro" id="IPR025714">
    <property type="entry name" value="Methyltranfer_dom"/>
</dbReference>
<keyword evidence="3 5" id="KW-0808">Transferase</keyword>
<dbReference type="EC" id="2.1.1.-" evidence="5"/>
<comment type="caution">
    <text evidence="7">The sequence shown here is derived from an EMBL/GenBank/DDBJ whole genome shotgun (WGS) entry which is preliminary data.</text>
</comment>
<dbReference type="GO" id="GO:0032259">
    <property type="term" value="P:methylation"/>
    <property type="evidence" value="ECO:0007669"/>
    <property type="project" value="UniProtKB-KW"/>
</dbReference>
<dbReference type="SUPFAM" id="SSF53335">
    <property type="entry name" value="S-adenosyl-L-methionine-dependent methyltransferases"/>
    <property type="match status" value="1"/>
</dbReference>
<evidence type="ECO:0000256" key="4">
    <source>
        <dbReference type="ARBA" id="ARBA00022691"/>
    </source>
</evidence>
<organism evidence="7 8">
    <name type="scientific">Marasmius oreades</name>
    <name type="common">fairy-ring Marasmius</name>
    <dbReference type="NCBI Taxonomy" id="181124"/>
    <lineage>
        <taxon>Eukaryota</taxon>
        <taxon>Fungi</taxon>
        <taxon>Dikarya</taxon>
        <taxon>Basidiomycota</taxon>
        <taxon>Agaricomycotina</taxon>
        <taxon>Agaricomycetes</taxon>
        <taxon>Agaricomycetidae</taxon>
        <taxon>Agaricales</taxon>
        <taxon>Marasmiineae</taxon>
        <taxon>Marasmiaceae</taxon>
        <taxon>Marasmius</taxon>
    </lineage>
</organism>
<dbReference type="GO" id="GO:0016279">
    <property type="term" value="F:protein-lysine N-methyltransferase activity"/>
    <property type="evidence" value="ECO:0007669"/>
    <property type="project" value="UniProtKB-UniRule"/>
</dbReference>
<dbReference type="OrthoDB" id="10069295at2759"/>
<comment type="similarity">
    <text evidence="5">Belongs to the class I-like SAM-binding methyltransferase superfamily. EFM4 family.</text>
</comment>
<evidence type="ECO:0000256" key="2">
    <source>
        <dbReference type="ARBA" id="ARBA00022603"/>
    </source>
</evidence>
<dbReference type="InterPro" id="IPR029063">
    <property type="entry name" value="SAM-dependent_MTases_sf"/>
</dbReference>
<evidence type="ECO:0000256" key="3">
    <source>
        <dbReference type="ARBA" id="ARBA00022679"/>
    </source>
</evidence>
<evidence type="ECO:0000313" key="8">
    <source>
        <dbReference type="Proteomes" id="UP001049176"/>
    </source>
</evidence>
<dbReference type="EMBL" id="CM032187">
    <property type="protein sequence ID" value="KAG7089480.1"/>
    <property type="molecule type" value="Genomic_DNA"/>
</dbReference>
<evidence type="ECO:0000256" key="1">
    <source>
        <dbReference type="ARBA" id="ARBA00022490"/>
    </source>
</evidence>
<dbReference type="GO" id="GO:0016192">
    <property type="term" value="P:vesicle-mediated transport"/>
    <property type="evidence" value="ECO:0007669"/>
    <property type="project" value="UniProtKB-UniRule"/>
</dbReference>
<keyword evidence="1 5" id="KW-0963">Cytoplasm</keyword>
<dbReference type="HAMAP" id="MF_03188">
    <property type="entry name" value="Methyltr_EFM4"/>
    <property type="match status" value="1"/>
</dbReference>
<keyword evidence="4 5" id="KW-0949">S-adenosyl-L-methionine</keyword>